<dbReference type="InterPro" id="IPR052548">
    <property type="entry name" value="Type_VII_TA_antitoxin"/>
</dbReference>
<dbReference type="SUPFAM" id="SSF81301">
    <property type="entry name" value="Nucleotidyltransferase"/>
    <property type="match status" value="1"/>
</dbReference>
<dbReference type="Gene3D" id="1.10.10.10">
    <property type="entry name" value="Winged helix-like DNA-binding domain superfamily/Winged helix DNA-binding domain"/>
    <property type="match status" value="1"/>
</dbReference>
<dbReference type="PANTHER" id="PTHR33933">
    <property type="entry name" value="NUCLEOTIDYLTRANSFERASE"/>
    <property type="match status" value="1"/>
</dbReference>
<protein>
    <submittedName>
        <fullName evidence="3">Nucleotidyltransferase</fullName>
    </submittedName>
</protein>
<dbReference type="InterPro" id="IPR002934">
    <property type="entry name" value="Polymerase_NTP_transf_dom"/>
</dbReference>
<feature type="domain" description="Polymerase nucleotidyl transferase" evidence="1">
    <location>
        <begin position="125"/>
        <end position="185"/>
    </location>
</feature>
<reference evidence="3 6" key="1">
    <citation type="journal article" date="2011" name="J. Bacteriol.">
        <title>Genome sequence of Halobiforma lacisalsi AJ5, an extremely halophilic archaeon which harbors a bop gene.</title>
        <authorList>
            <person name="Jiang X."/>
            <person name="Wang S."/>
            <person name="Cheng H."/>
            <person name="Huo Y."/>
            <person name="Zhang X."/>
            <person name="Zhu X."/>
            <person name="Han X."/>
            <person name="Ni P."/>
            <person name="Wu M."/>
        </authorList>
    </citation>
    <scope>NUCLEOTIDE SEQUENCE [LARGE SCALE GENOMIC DNA]</scope>
    <source>
        <strain evidence="3 6">AJ5</strain>
    </source>
</reference>
<organism evidence="4 5">
    <name type="scientific">Natronobacterium lacisalsi AJ5</name>
    <dbReference type="NCBI Taxonomy" id="358396"/>
    <lineage>
        <taxon>Archaea</taxon>
        <taxon>Methanobacteriati</taxon>
        <taxon>Methanobacteriota</taxon>
        <taxon>Stenosarchaea group</taxon>
        <taxon>Halobacteria</taxon>
        <taxon>Halobacteriales</taxon>
        <taxon>Natrialbaceae</taxon>
        <taxon>Natronobacterium</taxon>
    </lineage>
</organism>
<sequence length="234" mass="26423">MMGKLLHNMQGARVLFDFPFPEERIFRYQAMQDILHHLANNPFEGFTQQELASITGADVSSISRSVKLLEKSGVIEVSEQHPAQITIDIDHLQRPEPVFMIPQSEFCKPVQAYLNELEIRIQESEELDELVGVILFGSVARGTADRRSDIDLLVIVDGDLTYGRRICTSVARDIEEESFDGHRYEFEVLVETPDTAVSHGGELKEIFDEGLVLDRSDQLQELRQNIYASSGGDV</sequence>
<gene>
    <name evidence="4" type="ORF">C445_11571</name>
    <name evidence="3" type="ORF">CHINAEXTREME_14255</name>
</gene>
<dbReference type="Gene3D" id="3.30.460.10">
    <property type="entry name" value="Beta Polymerase, domain 2"/>
    <property type="match status" value="1"/>
</dbReference>
<evidence type="ECO:0000313" key="3">
    <source>
        <dbReference type="EMBL" id="APW98868.1"/>
    </source>
</evidence>
<dbReference type="CDD" id="cd05403">
    <property type="entry name" value="NT_KNTase_like"/>
    <property type="match status" value="1"/>
</dbReference>
<reference evidence="3" key="3">
    <citation type="submission" date="2017-01" db="EMBL/GenBank/DDBJ databases">
        <authorList>
            <person name="Mah S.A."/>
            <person name="Swanson W.J."/>
            <person name="Moy G.W."/>
            <person name="Vacquier V.D."/>
        </authorList>
    </citation>
    <scope>NUCLEOTIDE SEQUENCE</scope>
    <source>
        <strain evidence="3">AJ5</strain>
    </source>
</reference>
<reference evidence="4 5" key="2">
    <citation type="journal article" date="2014" name="PLoS Genet.">
        <title>Phylogenetically driven sequencing of extremely halophilic archaea reveals strategies for static and dynamic osmo-response.</title>
        <authorList>
            <person name="Becker E.A."/>
            <person name="Seitzer P.M."/>
            <person name="Tritt A."/>
            <person name="Larsen D."/>
            <person name="Krusor M."/>
            <person name="Yao A.I."/>
            <person name="Wu D."/>
            <person name="Madern D."/>
            <person name="Eisen J.A."/>
            <person name="Darling A.E."/>
            <person name="Facciotti M.T."/>
        </authorList>
    </citation>
    <scope>NUCLEOTIDE SEQUENCE [LARGE SCALE GENOMIC DNA]</scope>
    <source>
        <strain evidence="4 5">AJ5</strain>
    </source>
</reference>
<dbReference type="AlphaFoldDB" id="M0LIH6"/>
<dbReference type="InterPro" id="IPR036388">
    <property type="entry name" value="WH-like_DNA-bd_sf"/>
</dbReference>
<dbReference type="InterPro" id="IPR036390">
    <property type="entry name" value="WH_DNA-bd_sf"/>
</dbReference>
<dbReference type="Pfam" id="PF12802">
    <property type="entry name" value="MarR_2"/>
    <property type="match status" value="1"/>
</dbReference>
<feature type="domain" description="HTH marR-type" evidence="2">
    <location>
        <begin position="33"/>
        <end position="77"/>
    </location>
</feature>
<evidence type="ECO:0000313" key="4">
    <source>
        <dbReference type="EMBL" id="EMA32234.1"/>
    </source>
</evidence>
<evidence type="ECO:0000259" key="2">
    <source>
        <dbReference type="Pfam" id="PF12802"/>
    </source>
</evidence>
<dbReference type="GO" id="GO:0003700">
    <property type="term" value="F:DNA-binding transcription factor activity"/>
    <property type="evidence" value="ECO:0007669"/>
    <property type="project" value="InterPro"/>
</dbReference>
<dbReference type="PANTHER" id="PTHR33933:SF1">
    <property type="entry name" value="PROTEIN ADENYLYLTRANSFERASE MNTA-RELATED"/>
    <property type="match status" value="1"/>
</dbReference>
<dbReference type="EMBL" id="CP019285">
    <property type="protein sequence ID" value="APW98868.1"/>
    <property type="molecule type" value="Genomic_DNA"/>
</dbReference>
<dbReference type="EMBL" id="AOLZ01000041">
    <property type="protein sequence ID" value="EMA32234.1"/>
    <property type="molecule type" value="Genomic_DNA"/>
</dbReference>
<dbReference type="InterPro" id="IPR000835">
    <property type="entry name" value="HTH_MarR-typ"/>
</dbReference>
<evidence type="ECO:0000259" key="1">
    <source>
        <dbReference type="Pfam" id="PF01909"/>
    </source>
</evidence>
<keyword evidence="5" id="KW-1185">Reference proteome</keyword>
<evidence type="ECO:0000313" key="5">
    <source>
        <dbReference type="Proteomes" id="UP000011555"/>
    </source>
</evidence>
<dbReference type="KEGG" id="hlc:CHINAEXTREME14255"/>
<accession>M0LIH6</accession>
<evidence type="ECO:0000313" key="6">
    <source>
        <dbReference type="Proteomes" id="UP000186547"/>
    </source>
</evidence>
<dbReference type="Proteomes" id="UP000186547">
    <property type="component" value="Chromosome"/>
</dbReference>
<name>M0LIH6_NATLA</name>
<dbReference type="InterPro" id="IPR043519">
    <property type="entry name" value="NT_sf"/>
</dbReference>
<dbReference type="GO" id="GO:0016779">
    <property type="term" value="F:nucleotidyltransferase activity"/>
    <property type="evidence" value="ECO:0007669"/>
    <property type="project" value="InterPro"/>
</dbReference>
<dbReference type="Proteomes" id="UP000011555">
    <property type="component" value="Unassembled WGS sequence"/>
</dbReference>
<dbReference type="eggNOG" id="arCOG01208">
    <property type="taxonomic scope" value="Archaea"/>
</dbReference>
<proteinExistence type="predicted"/>
<keyword evidence="3" id="KW-0808">Transferase</keyword>
<dbReference type="Pfam" id="PF01909">
    <property type="entry name" value="NTP_transf_2"/>
    <property type="match status" value="1"/>
</dbReference>
<dbReference type="SUPFAM" id="SSF46785">
    <property type="entry name" value="Winged helix' DNA-binding domain"/>
    <property type="match status" value="1"/>
</dbReference>